<sequence>MKSFLATAISIVAATNAVSAWEITAYEAGGDCQANNQRYRNLIGENGDCLTFGQDFPGVDCVQYNNGGADMSGCIGEFTAKSLLLQPGVICEVYSAPFCGDGQLVISTAQGDSTSCSALLNADPIGLLMARLLAVAVAVAVQAGG</sequence>
<accession>A0ACC1S873</accession>
<dbReference type="EMBL" id="JANRMS010000812">
    <property type="protein sequence ID" value="KAJ3534093.1"/>
    <property type="molecule type" value="Genomic_DNA"/>
</dbReference>
<dbReference type="Proteomes" id="UP001148629">
    <property type="component" value="Unassembled WGS sequence"/>
</dbReference>
<keyword evidence="2" id="KW-1185">Reference proteome</keyword>
<comment type="caution">
    <text evidence="1">The sequence shown here is derived from an EMBL/GenBank/DDBJ whole genome shotgun (WGS) entry which is preliminary data.</text>
</comment>
<reference evidence="1" key="1">
    <citation type="submission" date="2022-08" db="EMBL/GenBank/DDBJ databases">
        <title>Genome Sequence of Fusarium decemcellulare.</title>
        <authorList>
            <person name="Buettner E."/>
        </authorList>
    </citation>
    <scope>NUCLEOTIDE SEQUENCE</scope>
    <source>
        <strain evidence="1">Babe19</strain>
    </source>
</reference>
<name>A0ACC1S873_9HYPO</name>
<gene>
    <name evidence="1" type="ORF">NM208_g7691</name>
</gene>
<evidence type="ECO:0000313" key="1">
    <source>
        <dbReference type="EMBL" id="KAJ3534093.1"/>
    </source>
</evidence>
<proteinExistence type="predicted"/>
<organism evidence="1 2">
    <name type="scientific">Fusarium decemcellulare</name>
    <dbReference type="NCBI Taxonomy" id="57161"/>
    <lineage>
        <taxon>Eukaryota</taxon>
        <taxon>Fungi</taxon>
        <taxon>Dikarya</taxon>
        <taxon>Ascomycota</taxon>
        <taxon>Pezizomycotina</taxon>
        <taxon>Sordariomycetes</taxon>
        <taxon>Hypocreomycetidae</taxon>
        <taxon>Hypocreales</taxon>
        <taxon>Nectriaceae</taxon>
        <taxon>Fusarium</taxon>
        <taxon>Fusarium decemcellulare species complex</taxon>
    </lineage>
</organism>
<evidence type="ECO:0000313" key="2">
    <source>
        <dbReference type="Proteomes" id="UP001148629"/>
    </source>
</evidence>
<protein>
    <submittedName>
        <fullName evidence="1">Uncharacterized protein</fullName>
    </submittedName>
</protein>